<dbReference type="Proteomes" id="UP000268291">
    <property type="component" value="Unassembled WGS sequence"/>
</dbReference>
<proteinExistence type="predicted"/>
<dbReference type="SUPFAM" id="SSF81301">
    <property type="entry name" value="Nucleotidyltransferase"/>
    <property type="match status" value="1"/>
</dbReference>
<protein>
    <submittedName>
        <fullName evidence="1">DUF4111 domain-containing protein</fullName>
    </submittedName>
</protein>
<keyword evidence="2" id="KW-1185">Reference proteome</keyword>
<comment type="caution">
    <text evidence="1">The sequence shown here is derived from an EMBL/GenBank/DDBJ whole genome shotgun (WGS) entry which is preliminary data.</text>
</comment>
<dbReference type="InterPro" id="IPR043519">
    <property type="entry name" value="NT_sf"/>
</dbReference>
<evidence type="ECO:0000313" key="2">
    <source>
        <dbReference type="Proteomes" id="UP000268291"/>
    </source>
</evidence>
<evidence type="ECO:0000313" key="1">
    <source>
        <dbReference type="EMBL" id="RUQ86292.1"/>
    </source>
</evidence>
<name>A0ABY0C8A4_9MICO</name>
<dbReference type="EMBL" id="RZGY01000001">
    <property type="protein sequence ID" value="RUQ86292.1"/>
    <property type="molecule type" value="Genomic_DNA"/>
</dbReference>
<sequence length="271" mass="29039">MPTSAPVVPSALEDRLDGFVREHRQAAPGLLEGLIVTGSAIAGDWWPGTSDVDLVLVVSRVPTPTELEACAALHSRSIADGPIDGIYVTREQIEEGPDRLGSAVQVVEGILDPDATGGQISWVTWREIESGWEAVAGDDGVGEWAWSSWRFPQADDGARAFSRANLSTYWEHLGRQARLSIADRPAGDPVDARTVRWIALGPARLVATMETGEILSKSAAAGFASERWPRYRDLLARVVSSRHGGDDTFTVADAASALDLLDDCVAASRTP</sequence>
<reference evidence="1 2" key="1">
    <citation type="submission" date="2018-12" db="EMBL/GenBank/DDBJ databases">
        <authorList>
            <person name="hu s."/>
            <person name="Xu Y."/>
            <person name="Xu B."/>
            <person name="Li F."/>
        </authorList>
    </citation>
    <scope>NUCLEOTIDE SEQUENCE [LARGE SCALE GENOMIC DNA]</scope>
    <source>
        <strain evidence="1 2">KSW2-17</strain>
    </source>
</reference>
<organism evidence="1 2">
    <name type="scientific">Labedella gwakjiensis</name>
    <dbReference type="NCBI Taxonomy" id="390269"/>
    <lineage>
        <taxon>Bacteria</taxon>
        <taxon>Bacillati</taxon>
        <taxon>Actinomycetota</taxon>
        <taxon>Actinomycetes</taxon>
        <taxon>Micrococcales</taxon>
        <taxon>Microbacteriaceae</taxon>
        <taxon>Labedella</taxon>
    </lineage>
</organism>
<accession>A0ABY0C8A4</accession>
<gene>
    <name evidence="1" type="ORF">ELQ93_04655</name>
</gene>